<proteinExistence type="predicted"/>
<evidence type="ECO:0000259" key="1">
    <source>
        <dbReference type="Pfam" id="PF21788"/>
    </source>
</evidence>
<accession>A0AAW1L326</accession>
<organism evidence="2 3">
    <name type="scientific">Popillia japonica</name>
    <name type="common">Japanese beetle</name>
    <dbReference type="NCBI Taxonomy" id="7064"/>
    <lineage>
        <taxon>Eukaryota</taxon>
        <taxon>Metazoa</taxon>
        <taxon>Ecdysozoa</taxon>
        <taxon>Arthropoda</taxon>
        <taxon>Hexapoda</taxon>
        <taxon>Insecta</taxon>
        <taxon>Pterygota</taxon>
        <taxon>Neoptera</taxon>
        <taxon>Endopterygota</taxon>
        <taxon>Coleoptera</taxon>
        <taxon>Polyphaga</taxon>
        <taxon>Scarabaeiformia</taxon>
        <taxon>Scarabaeidae</taxon>
        <taxon>Rutelinae</taxon>
        <taxon>Popillia</taxon>
    </lineage>
</organism>
<feature type="domain" description="Transposable element P transposase-like GTP-binding insertion" evidence="1">
    <location>
        <begin position="31"/>
        <end position="137"/>
    </location>
</feature>
<dbReference type="AlphaFoldDB" id="A0AAW1L326"/>
<comment type="caution">
    <text evidence="2">The sequence shown here is derived from an EMBL/GenBank/DDBJ whole genome shotgun (WGS) entry which is preliminary data.</text>
</comment>
<gene>
    <name evidence="2" type="ORF">QE152_g19146</name>
</gene>
<name>A0AAW1L326_POPJA</name>
<sequence length="138" mass="15917">MGCSLAIDNKLTPNFSHPCSPNKMHCLLDNCHMMKLARNRFAERNLVSEKGPIRRIFVAKLNDLQEKDEMKFGNNLSSRHILYKNKIMKVRLAVQALSSSMADAIEYLRQTGHADFQNSESTVEFIRNIDRMFDMLNP</sequence>
<dbReference type="InterPro" id="IPR048366">
    <property type="entry name" value="TNP-like_GBD"/>
</dbReference>
<dbReference type="EMBL" id="JASPKY010000178">
    <property type="protein sequence ID" value="KAK9727484.1"/>
    <property type="molecule type" value="Genomic_DNA"/>
</dbReference>
<keyword evidence="3" id="KW-1185">Reference proteome</keyword>
<dbReference type="Proteomes" id="UP001458880">
    <property type="component" value="Unassembled WGS sequence"/>
</dbReference>
<evidence type="ECO:0000313" key="3">
    <source>
        <dbReference type="Proteomes" id="UP001458880"/>
    </source>
</evidence>
<evidence type="ECO:0000313" key="2">
    <source>
        <dbReference type="EMBL" id="KAK9727484.1"/>
    </source>
</evidence>
<dbReference type="Pfam" id="PF21788">
    <property type="entry name" value="TNP-like_GBD"/>
    <property type="match status" value="1"/>
</dbReference>
<reference evidence="2 3" key="1">
    <citation type="journal article" date="2024" name="BMC Genomics">
        <title>De novo assembly and annotation of Popillia japonica's genome with initial clues to its potential as an invasive pest.</title>
        <authorList>
            <person name="Cucini C."/>
            <person name="Boschi S."/>
            <person name="Funari R."/>
            <person name="Cardaioli E."/>
            <person name="Iannotti N."/>
            <person name="Marturano G."/>
            <person name="Paoli F."/>
            <person name="Bruttini M."/>
            <person name="Carapelli A."/>
            <person name="Frati F."/>
            <person name="Nardi F."/>
        </authorList>
    </citation>
    <scope>NUCLEOTIDE SEQUENCE [LARGE SCALE GENOMIC DNA]</scope>
    <source>
        <strain evidence="2">DMR45628</strain>
    </source>
</reference>
<protein>
    <recommendedName>
        <fullName evidence="1">Transposable element P transposase-like GTP-binding insertion domain-containing protein</fullName>
    </recommendedName>
</protein>